<sequence length="189" mass="21403">MDQNIKGTPGILTNAIRKDPEYRTGPTNRNRLNSCHNVLERIVFLTDGLKMSKRSQKLIQKYEAWTSEHAGENYNIKSPIRYISKHAGWTKDLEHQTKFVKNFSTDACAERRLKRDMGCSLPTDEGMDAKDDRLELAALSPGSKLPDDALSIASTDDSTAKPTLLGLVKDSRRYSYLSGWHVKFMFHIG</sequence>
<protein>
    <submittedName>
        <fullName evidence="1">Uncharacterized protein</fullName>
    </submittedName>
</protein>
<organism evidence="1 2">
    <name type="scientific">Ramalina farinacea</name>
    <dbReference type="NCBI Taxonomy" id="258253"/>
    <lineage>
        <taxon>Eukaryota</taxon>
        <taxon>Fungi</taxon>
        <taxon>Dikarya</taxon>
        <taxon>Ascomycota</taxon>
        <taxon>Pezizomycotina</taxon>
        <taxon>Lecanoromycetes</taxon>
        <taxon>OSLEUM clade</taxon>
        <taxon>Lecanoromycetidae</taxon>
        <taxon>Lecanorales</taxon>
        <taxon>Lecanorineae</taxon>
        <taxon>Ramalinaceae</taxon>
        <taxon>Ramalina</taxon>
    </lineage>
</organism>
<evidence type="ECO:0000313" key="2">
    <source>
        <dbReference type="Proteomes" id="UP001161017"/>
    </source>
</evidence>
<dbReference type="AlphaFoldDB" id="A0AA43QZI2"/>
<reference evidence="1" key="1">
    <citation type="journal article" date="2023" name="Genome Biol. Evol.">
        <title>First Whole Genome Sequence and Flow Cytometry Genome Size Data for the Lichen-Forming Fungus Ramalina farinacea (Ascomycota).</title>
        <authorList>
            <person name="Llewellyn T."/>
            <person name="Mian S."/>
            <person name="Hill R."/>
            <person name="Leitch I.J."/>
            <person name="Gaya E."/>
        </authorList>
    </citation>
    <scope>NUCLEOTIDE SEQUENCE</scope>
    <source>
        <strain evidence="1">LIQ254RAFAR</strain>
    </source>
</reference>
<proteinExistence type="predicted"/>
<gene>
    <name evidence="1" type="ORF">OHK93_004917</name>
</gene>
<dbReference type="Proteomes" id="UP001161017">
    <property type="component" value="Unassembled WGS sequence"/>
</dbReference>
<comment type="caution">
    <text evidence="1">The sequence shown here is derived from an EMBL/GenBank/DDBJ whole genome shotgun (WGS) entry which is preliminary data.</text>
</comment>
<dbReference type="EMBL" id="JAPUFD010000023">
    <property type="protein sequence ID" value="MDI1493130.1"/>
    <property type="molecule type" value="Genomic_DNA"/>
</dbReference>
<name>A0AA43QZI2_9LECA</name>
<accession>A0AA43QZI2</accession>
<keyword evidence="2" id="KW-1185">Reference proteome</keyword>
<evidence type="ECO:0000313" key="1">
    <source>
        <dbReference type="EMBL" id="MDI1493130.1"/>
    </source>
</evidence>